<dbReference type="eggNOG" id="KOG4197">
    <property type="taxonomic scope" value="Eukaryota"/>
</dbReference>
<dbReference type="HOGENOM" id="CLU_154100_2_0_1"/>
<dbReference type="GO" id="GO:0003723">
    <property type="term" value="F:RNA binding"/>
    <property type="evidence" value="ECO:0007669"/>
    <property type="project" value="InterPro"/>
</dbReference>
<dbReference type="Pfam" id="PF01535">
    <property type="entry name" value="PPR"/>
    <property type="match status" value="2"/>
</dbReference>
<dbReference type="InterPro" id="IPR046960">
    <property type="entry name" value="PPR_At4g14850-like_plant"/>
</dbReference>
<accession>D8SM47</accession>
<dbReference type="PANTHER" id="PTHR47926">
    <property type="entry name" value="PENTATRICOPEPTIDE REPEAT-CONTAINING PROTEIN"/>
    <property type="match status" value="1"/>
</dbReference>
<proteinExistence type="predicted"/>
<dbReference type="NCBIfam" id="TIGR00756">
    <property type="entry name" value="PPR"/>
    <property type="match status" value="1"/>
</dbReference>
<evidence type="ECO:0000256" key="1">
    <source>
        <dbReference type="ARBA" id="ARBA00022737"/>
    </source>
</evidence>
<dbReference type="InterPro" id="IPR011990">
    <property type="entry name" value="TPR-like_helical_dom_sf"/>
</dbReference>
<evidence type="ECO:0008006" key="5">
    <source>
        <dbReference type="Google" id="ProtNLM"/>
    </source>
</evidence>
<keyword evidence="4" id="KW-1185">Reference proteome</keyword>
<dbReference type="Gene3D" id="1.25.40.10">
    <property type="entry name" value="Tetratricopeptide repeat domain"/>
    <property type="match status" value="1"/>
</dbReference>
<gene>
    <name evidence="3" type="ORF">SELMODRAFT_19624</name>
</gene>
<reference evidence="3 4" key="1">
    <citation type="journal article" date="2011" name="Science">
        <title>The Selaginella genome identifies genetic changes associated with the evolution of vascular plants.</title>
        <authorList>
            <person name="Banks J.A."/>
            <person name="Nishiyama T."/>
            <person name="Hasebe M."/>
            <person name="Bowman J.L."/>
            <person name="Gribskov M."/>
            <person name="dePamphilis C."/>
            <person name="Albert V.A."/>
            <person name="Aono N."/>
            <person name="Aoyama T."/>
            <person name="Ambrose B.A."/>
            <person name="Ashton N.W."/>
            <person name="Axtell M.J."/>
            <person name="Barker E."/>
            <person name="Barker M.S."/>
            <person name="Bennetzen J.L."/>
            <person name="Bonawitz N.D."/>
            <person name="Chapple C."/>
            <person name="Cheng C."/>
            <person name="Correa L.G."/>
            <person name="Dacre M."/>
            <person name="DeBarry J."/>
            <person name="Dreyer I."/>
            <person name="Elias M."/>
            <person name="Engstrom E.M."/>
            <person name="Estelle M."/>
            <person name="Feng L."/>
            <person name="Finet C."/>
            <person name="Floyd S.K."/>
            <person name="Frommer W.B."/>
            <person name="Fujita T."/>
            <person name="Gramzow L."/>
            <person name="Gutensohn M."/>
            <person name="Harholt J."/>
            <person name="Hattori M."/>
            <person name="Heyl A."/>
            <person name="Hirai T."/>
            <person name="Hiwatashi Y."/>
            <person name="Ishikawa M."/>
            <person name="Iwata M."/>
            <person name="Karol K.G."/>
            <person name="Koehler B."/>
            <person name="Kolukisaoglu U."/>
            <person name="Kubo M."/>
            <person name="Kurata T."/>
            <person name="Lalonde S."/>
            <person name="Li K."/>
            <person name="Li Y."/>
            <person name="Litt A."/>
            <person name="Lyons E."/>
            <person name="Manning G."/>
            <person name="Maruyama T."/>
            <person name="Michael T.P."/>
            <person name="Mikami K."/>
            <person name="Miyazaki S."/>
            <person name="Morinaga S."/>
            <person name="Murata T."/>
            <person name="Mueller-Roeber B."/>
            <person name="Nelson D.R."/>
            <person name="Obara M."/>
            <person name="Oguri Y."/>
            <person name="Olmstead R.G."/>
            <person name="Onodera N."/>
            <person name="Petersen B.L."/>
            <person name="Pils B."/>
            <person name="Prigge M."/>
            <person name="Rensing S.A."/>
            <person name="Riano-Pachon D.M."/>
            <person name="Roberts A.W."/>
            <person name="Sato Y."/>
            <person name="Scheller H.V."/>
            <person name="Schulz B."/>
            <person name="Schulz C."/>
            <person name="Shakirov E.V."/>
            <person name="Shibagaki N."/>
            <person name="Shinohara N."/>
            <person name="Shippen D.E."/>
            <person name="Soerensen I."/>
            <person name="Sotooka R."/>
            <person name="Sugimoto N."/>
            <person name="Sugita M."/>
            <person name="Sumikawa N."/>
            <person name="Tanurdzic M."/>
            <person name="Theissen G."/>
            <person name="Ulvskov P."/>
            <person name="Wakazuki S."/>
            <person name="Weng J.K."/>
            <person name="Willats W.W."/>
            <person name="Wipf D."/>
            <person name="Wolf P.G."/>
            <person name="Yang L."/>
            <person name="Zimmer A.D."/>
            <person name="Zhu Q."/>
            <person name="Mitros T."/>
            <person name="Hellsten U."/>
            <person name="Loque D."/>
            <person name="Otillar R."/>
            <person name="Salamov A."/>
            <person name="Schmutz J."/>
            <person name="Shapiro H."/>
            <person name="Lindquist E."/>
            <person name="Lucas S."/>
            <person name="Rokhsar D."/>
            <person name="Grigoriev I.V."/>
        </authorList>
    </citation>
    <scope>NUCLEOTIDE SEQUENCE [LARGE SCALE GENOMIC DNA]</scope>
</reference>
<feature type="non-terminal residue" evidence="3">
    <location>
        <position position="75"/>
    </location>
</feature>
<dbReference type="Gramene" id="EFJ14425">
    <property type="protein sequence ID" value="EFJ14425"/>
    <property type="gene ID" value="SELMODRAFT_19624"/>
</dbReference>
<name>D8SM47_SELML</name>
<protein>
    <recommendedName>
        <fullName evidence="5">Pentacotripeptide-repeat region of PRORP domain-containing protein</fullName>
    </recommendedName>
</protein>
<dbReference type="KEGG" id="smo:SELMODRAFT_19624"/>
<dbReference type="PROSITE" id="PS51375">
    <property type="entry name" value="PPR"/>
    <property type="match status" value="1"/>
</dbReference>
<evidence type="ECO:0000256" key="2">
    <source>
        <dbReference type="PROSITE-ProRule" id="PRU00708"/>
    </source>
</evidence>
<keyword evidence="1" id="KW-0677">Repeat</keyword>
<dbReference type="GO" id="GO:0009451">
    <property type="term" value="P:RNA modification"/>
    <property type="evidence" value="ECO:0007669"/>
    <property type="project" value="InterPro"/>
</dbReference>
<evidence type="ECO:0000313" key="3">
    <source>
        <dbReference type="EMBL" id="EFJ14425.1"/>
    </source>
</evidence>
<dbReference type="InParanoid" id="D8SM47"/>
<dbReference type="AlphaFoldDB" id="D8SM47"/>
<dbReference type="Proteomes" id="UP000001514">
    <property type="component" value="Unassembled WGS sequence"/>
</dbReference>
<organism evidence="4">
    <name type="scientific">Selaginella moellendorffii</name>
    <name type="common">Spikemoss</name>
    <dbReference type="NCBI Taxonomy" id="88036"/>
    <lineage>
        <taxon>Eukaryota</taxon>
        <taxon>Viridiplantae</taxon>
        <taxon>Streptophyta</taxon>
        <taxon>Embryophyta</taxon>
        <taxon>Tracheophyta</taxon>
        <taxon>Lycopodiopsida</taxon>
        <taxon>Selaginellales</taxon>
        <taxon>Selaginellaceae</taxon>
        <taxon>Selaginella</taxon>
    </lineage>
</organism>
<evidence type="ECO:0000313" key="4">
    <source>
        <dbReference type="Proteomes" id="UP000001514"/>
    </source>
</evidence>
<sequence length="75" mass="8389">MLGEARKIFATMPQRNFVSWSLMIAANAEAGDLEAARDLYERSPTPRDMIVSTAMLSGYARNGCLDRARSLFDEM</sequence>
<dbReference type="InterPro" id="IPR002885">
    <property type="entry name" value="PPR_rpt"/>
</dbReference>
<feature type="repeat" description="PPR" evidence="2">
    <location>
        <begin position="48"/>
        <end position="75"/>
    </location>
</feature>
<dbReference type="EMBL" id="GL377627">
    <property type="protein sequence ID" value="EFJ14425.1"/>
    <property type="molecule type" value="Genomic_DNA"/>
</dbReference>